<dbReference type="Pfam" id="PF01037">
    <property type="entry name" value="AsnC_trans_reg"/>
    <property type="match status" value="1"/>
</dbReference>
<dbReference type="InterPro" id="IPR036388">
    <property type="entry name" value="WH-like_DNA-bd_sf"/>
</dbReference>
<dbReference type="SUPFAM" id="SSF46785">
    <property type="entry name" value="Winged helix' DNA-binding domain"/>
    <property type="match status" value="1"/>
</dbReference>
<evidence type="ECO:0000313" key="5">
    <source>
        <dbReference type="EMBL" id="MCB6182678.1"/>
    </source>
</evidence>
<evidence type="ECO:0000313" key="6">
    <source>
        <dbReference type="Proteomes" id="UP001165395"/>
    </source>
</evidence>
<keyword evidence="1" id="KW-0805">Transcription regulation</keyword>
<dbReference type="InterPro" id="IPR011008">
    <property type="entry name" value="Dimeric_a/b-barrel"/>
</dbReference>
<dbReference type="EMBL" id="JAJBZT010000002">
    <property type="protein sequence ID" value="MCB6182678.1"/>
    <property type="molecule type" value="Genomic_DNA"/>
</dbReference>
<dbReference type="SUPFAM" id="SSF54909">
    <property type="entry name" value="Dimeric alpha+beta barrel"/>
    <property type="match status" value="1"/>
</dbReference>
<accession>A0ABS8D3B3</accession>
<dbReference type="InterPro" id="IPR019887">
    <property type="entry name" value="Tscrpt_reg_AsnC/Lrp_C"/>
</dbReference>
<dbReference type="InterPro" id="IPR000485">
    <property type="entry name" value="AsnC-type_HTH_dom"/>
</dbReference>
<sequence>MLLDRFDHLILQALQKDARVTHQKLAQTIPLSSSQIGRRIQQLEEIGVIHAYRAELRPESMGLGVLAFIDVCLERHGEKAIRDFLIGIEAIPEILEAHAITGDADYALRVVAADLTSLSRFVMHKLLAMDCVRSVRSSIALEQVKQFSGLPSPHHFS</sequence>
<feature type="domain" description="HTH asnC-type" evidence="4">
    <location>
        <begin position="3"/>
        <end position="64"/>
    </location>
</feature>
<organism evidence="5 6">
    <name type="scientific">Leeia speluncae</name>
    <dbReference type="NCBI Taxonomy" id="2884804"/>
    <lineage>
        <taxon>Bacteria</taxon>
        <taxon>Pseudomonadati</taxon>
        <taxon>Pseudomonadota</taxon>
        <taxon>Betaproteobacteria</taxon>
        <taxon>Neisseriales</taxon>
        <taxon>Leeiaceae</taxon>
        <taxon>Leeia</taxon>
    </lineage>
</organism>
<dbReference type="SMART" id="SM00344">
    <property type="entry name" value="HTH_ASNC"/>
    <property type="match status" value="1"/>
</dbReference>
<evidence type="ECO:0000256" key="3">
    <source>
        <dbReference type="ARBA" id="ARBA00023163"/>
    </source>
</evidence>
<dbReference type="PRINTS" id="PR00033">
    <property type="entry name" value="HTHASNC"/>
</dbReference>
<name>A0ABS8D3B3_9NEIS</name>
<dbReference type="Gene3D" id="3.30.70.920">
    <property type="match status" value="1"/>
</dbReference>
<proteinExistence type="predicted"/>
<dbReference type="PANTHER" id="PTHR30154:SF34">
    <property type="entry name" value="TRANSCRIPTIONAL REGULATOR AZLB"/>
    <property type="match status" value="1"/>
</dbReference>
<dbReference type="PANTHER" id="PTHR30154">
    <property type="entry name" value="LEUCINE-RESPONSIVE REGULATORY PROTEIN"/>
    <property type="match status" value="1"/>
</dbReference>
<keyword evidence="6" id="KW-1185">Reference proteome</keyword>
<dbReference type="PROSITE" id="PS50956">
    <property type="entry name" value="HTH_ASNC_2"/>
    <property type="match status" value="1"/>
</dbReference>
<gene>
    <name evidence="5" type="ORF">LIN78_03810</name>
</gene>
<dbReference type="Gene3D" id="1.10.10.10">
    <property type="entry name" value="Winged helix-like DNA-binding domain superfamily/Winged helix DNA-binding domain"/>
    <property type="match status" value="1"/>
</dbReference>
<evidence type="ECO:0000256" key="1">
    <source>
        <dbReference type="ARBA" id="ARBA00023015"/>
    </source>
</evidence>
<dbReference type="InterPro" id="IPR036390">
    <property type="entry name" value="WH_DNA-bd_sf"/>
</dbReference>
<dbReference type="Pfam" id="PF13404">
    <property type="entry name" value="HTH_AsnC-type"/>
    <property type="match status" value="1"/>
</dbReference>
<keyword evidence="3" id="KW-0804">Transcription</keyword>
<protein>
    <submittedName>
        <fullName evidence="5">Lrp/AsnC family transcriptional regulator</fullName>
    </submittedName>
</protein>
<dbReference type="Proteomes" id="UP001165395">
    <property type="component" value="Unassembled WGS sequence"/>
</dbReference>
<dbReference type="RefSeq" id="WP_227178656.1">
    <property type="nucleotide sequence ID" value="NZ_JAJBZT010000002.1"/>
</dbReference>
<dbReference type="InterPro" id="IPR019888">
    <property type="entry name" value="Tscrpt_reg_AsnC-like"/>
</dbReference>
<evidence type="ECO:0000256" key="2">
    <source>
        <dbReference type="ARBA" id="ARBA00023125"/>
    </source>
</evidence>
<evidence type="ECO:0000259" key="4">
    <source>
        <dbReference type="PROSITE" id="PS50956"/>
    </source>
</evidence>
<keyword evidence="2" id="KW-0238">DNA-binding</keyword>
<reference evidence="5" key="1">
    <citation type="submission" date="2021-10" db="EMBL/GenBank/DDBJ databases">
        <title>The complete genome sequence of Leeia sp. TBRC 13508.</title>
        <authorList>
            <person name="Charoenyingcharoen P."/>
            <person name="Yukphan P."/>
        </authorList>
    </citation>
    <scope>NUCLEOTIDE SEQUENCE</scope>
    <source>
        <strain evidence="5">TBRC 13508</strain>
    </source>
</reference>
<comment type="caution">
    <text evidence="5">The sequence shown here is derived from an EMBL/GenBank/DDBJ whole genome shotgun (WGS) entry which is preliminary data.</text>
</comment>